<sequence length="76" mass="8344">MTFFFFCEVCCMDIGQIVTVVGSVGFPIVACCGMAWFIATTFSDFNDLMTKNNVLTEELIGLLRKDTDGEDNTNAA</sequence>
<proteinExistence type="predicted"/>
<protein>
    <submittedName>
        <fullName evidence="1">YvrJ protein family protein</fullName>
    </submittedName>
</protein>
<dbReference type="EMBL" id="BK015836">
    <property type="protein sequence ID" value="DAE27390.1"/>
    <property type="molecule type" value="Genomic_DNA"/>
</dbReference>
<accession>A0A8S5R7L9</accession>
<evidence type="ECO:0000313" key="1">
    <source>
        <dbReference type="EMBL" id="DAE27390.1"/>
    </source>
</evidence>
<organism evidence="1">
    <name type="scientific">virus sp. ctfPt13</name>
    <dbReference type="NCBI Taxonomy" id="2826811"/>
    <lineage>
        <taxon>Viruses</taxon>
    </lineage>
</organism>
<reference evidence="1" key="1">
    <citation type="journal article" date="2021" name="Proc. Natl. Acad. Sci. U.S.A.">
        <title>A Catalog of Tens of Thousands of Viruses from Human Metagenomes Reveals Hidden Associations with Chronic Diseases.</title>
        <authorList>
            <person name="Tisza M.J."/>
            <person name="Buck C.B."/>
        </authorList>
    </citation>
    <scope>NUCLEOTIDE SEQUENCE</scope>
    <source>
        <strain evidence="1">CtfPt13</strain>
    </source>
</reference>
<name>A0A8S5R7L9_9VIRU</name>